<evidence type="ECO:0000259" key="2">
    <source>
        <dbReference type="Pfam" id="PF18016"/>
    </source>
</evidence>
<dbReference type="InterPro" id="IPR041418">
    <property type="entry name" value="SAM_3"/>
</dbReference>
<name>A0A3S5A9M1_9PLAT</name>
<feature type="region of interest" description="Disordered" evidence="1">
    <location>
        <begin position="1"/>
        <end position="39"/>
    </location>
</feature>
<evidence type="ECO:0000256" key="1">
    <source>
        <dbReference type="SAM" id="MobiDB-lite"/>
    </source>
</evidence>
<protein>
    <recommendedName>
        <fullName evidence="2">SAM domain-containing protein</fullName>
    </recommendedName>
</protein>
<feature type="domain" description="SAM" evidence="2">
    <location>
        <begin position="100"/>
        <end position="126"/>
    </location>
</feature>
<reference evidence="3" key="1">
    <citation type="submission" date="2018-11" db="EMBL/GenBank/DDBJ databases">
        <authorList>
            <consortium name="Pathogen Informatics"/>
        </authorList>
    </citation>
    <scope>NUCLEOTIDE SEQUENCE</scope>
</reference>
<evidence type="ECO:0000313" key="4">
    <source>
        <dbReference type="Proteomes" id="UP000784294"/>
    </source>
</evidence>
<organism evidence="3 4">
    <name type="scientific">Protopolystoma xenopodis</name>
    <dbReference type="NCBI Taxonomy" id="117903"/>
    <lineage>
        <taxon>Eukaryota</taxon>
        <taxon>Metazoa</taxon>
        <taxon>Spiralia</taxon>
        <taxon>Lophotrochozoa</taxon>
        <taxon>Platyhelminthes</taxon>
        <taxon>Monogenea</taxon>
        <taxon>Polyopisthocotylea</taxon>
        <taxon>Polystomatidea</taxon>
        <taxon>Polystomatidae</taxon>
        <taxon>Protopolystoma</taxon>
    </lineage>
</organism>
<dbReference type="Pfam" id="PF18016">
    <property type="entry name" value="SAM_3"/>
    <property type="match status" value="1"/>
</dbReference>
<dbReference type="Proteomes" id="UP000784294">
    <property type="component" value="Unassembled WGS sequence"/>
</dbReference>
<dbReference type="AlphaFoldDB" id="A0A3S5A9M1"/>
<keyword evidence="4" id="KW-1185">Reference proteome</keyword>
<comment type="caution">
    <text evidence="3">The sequence shown here is derived from an EMBL/GenBank/DDBJ whole genome shotgun (WGS) entry which is preliminary data.</text>
</comment>
<proteinExistence type="predicted"/>
<accession>A0A3S5A9M1</accession>
<evidence type="ECO:0000313" key="3">
    <source>
        <dbReference type="EMBL" id="VEL18415.1"/>
    </source>
</evidence>
<dbReference type="EMBL" id="CAAALY010036914">
    <property type="protein sequence ID" value="VEL18415.1"/>
    <property type="molecule type" value="Genomic_DNA"/>
</dbReference>
<gene>
    <name evidence="3" type="ORF">PXEA_LOCUS11855</name>
</gene>
<sequence>MINEMQQRLSLSSDDDDALKMNDSGANLPDLSRNRNSYIALSPPGSRGLTYKFAEPTRSESPNVDEIGSVMHKASTSMHKRQAEVNDDVVPHSHAGLGARLTPEAKPDDVDAWLRRRGFSSEYDHLIYFFSSILFEPFYLYSSI</sequence>